<evidence type="ECO:0000256" key="7">
    <source>
        <dbReference type="ARBA" id="ARBA00022832"/>
    </source>
</evidence>
<dbReference type="AlphaFoldDB" id="A0A0N5AIN9"/>
<proteinExistence type="inferred from homology"/>
<evidence type="ECO:0000256" key="3">
    <source>
        <dbReference type="ARBA" id="ARBA00007811"/>
    </source>
</evidence>
<keyword evidence="14" id="KW-0256">Endoplasmic reticulum</keyword>
<dbReference type="GO" id="GO:0005789">
    <property type="term" value="C:endoplasmic reticulum membrane"/>
    <property type="evidence" value="ECO:0007669"/>
    <property type="project" value="UniProtKB-SubCell"/>
</dbReference>
<dbReference type="STRING" id="451379.A0A0N5AIN9"/>
<keyword evidence="5 14" id="KW-0444">Lipid biosynthesis</keyword>
<keyword evidence="15" id="KW-1185">Reference proteome</keyword>
<feature type="transmembrane region" description="Helical" evidence="14">
    <location>
        <begin position="119"/>
        <end position="142"/>
    </location>
</feature>
<sequence>MRWTLLFVKTILALVNRLSNYELYYSVHLDLQFFQTLALLEVVHSAIGLVRSPVVTTIKQVTSRIVVVWLLLYVVRTSRHSIGVPLILIAWPVTEVIRYSFYALTLINKVPWVLKWMRYTFFIVLYPVGALGEILIALAALPEIAVKKHLTLEMPNNLNCAFSFWWFIALGAAYYPIGFPPMYFYMFKQRNKALYIEDSKKRN</sequence>
<comment type="function">
    <text evidence="14">Catalyzes the third of the four reactions of the long-chain fatty acids elongation cycle. This endoplasmic reticulum-bound enzymatic process, allows the addition of two carbons to the chain of long- and very long-chain fatty acids/VLCFAs per cycle. This enzyme catalyzes the dehydration of the 3-hydroxyacyl-CoA intermediate into trans-2,3-enoyl-CoA, within each cycle of fatty acid elongation. Thereby, it participates to the production of VLCFAs of different chain lengths that are involved in multiple biological processes as precursors of membrane lipids and lipid mediators.</text>
</comment>
<protein>
    <recommendedName>
        <fullName evidence="4 14">Very-long-chain (3R)-3-hydroxyacyl-CoA dehydratase</fullName>
        <ecNumber evidence="4 14">4.2.1.134</ecNumber>
    </recommendedName>
</protein>
<dbReference type="EC" id="4.2.1.134" evidence="4 14"/>
<organism evidence="15 16">
    <name type="scientific">Syphacia muris</name>
    <dbReference type="NCBI Taxonomy" id="451379"/>
    <lineage>
        <taxon>Eukaryota</taxon>
        <taxon>Metazoa</taxon>
        <taxon>Ecdysozoa</taxon>
        <taxon>Nematoda</taxon>
        <taxon>Chromadorea</taxon>
        <taxon>Rhabditida</taxon>
        <taxon>Spirurina</taxon>
        <taxon>Oxyuridomorpha</taxon>
        <taxon>Oxyuroidea</taxon>
        <taxon>Oxyuridae</taxon>
        <taxon>Syphacia</taxon>
    </lineage>
</organism>
<evidence type="ECO:0000256" key="1">
    <source>
        <dbReference type="ARBA" id="ARBA00004141"/>
    </source>
</evidence>
<accession>A0A0N5AIN9</accession>
<dbReference type="UniPathway" id="UPA00094"/>
<evidence type="ECO:0000256" key="11">
    <source>
        <dbReference type="ARBA" id="ARBA00023160"/>
    </source>
</evidence>
<evidence type="ECO:0000256" key="2">
    <source>
        <dbReference type="ARBA" id="ARBA00005194"/>
    </source>
</evidence>
<dbReference type="GO" id="GO:0030497">
    <property type="term" value="P:fatty acid elongation"/>
    <property type="evidence" value="ECO:0007669"/>
    <property type="project" value="TreeGrafter"/>
</dbReference>
<reference evidence="16" key="1">
    <citation type="submission" date="2017-02" db="UniProtKB">
        <authorList>
            <consortium name="WormBaseParasite"/>
        </authorList>
    </citation>
    <scope>IDENTIFICATION</scope>
</reference>
<dbReference type="WBParaSite" id="SMUV_0000429101-mRNA-1">
    <property type="protein sequence ID" value="SMUV_0000429101-mRNA-1"/>
    <property type="gene ID" value="SMUV_0000429101"/>
</dbReference>
<dbReference type="InterPro" id="IPR007482">
    <property type="entry name" value="Tyr_Pase-like_PTPLA"/>
</dbReference>
<comment type="similarity">
    <text evidence="3 14">Belongs to the very long-chain fatty acids dehydratase HACD family.</text>
</comment>
<evidence type="ECO:0000256" key="14">
    <source>
        <dbReference type="RuleBase" id="RU363109"/>
    </source>
</evidence>
<dbReference type="PANTHER" id="PTHR11035">
    <property type="entry name" value="VERY-LONG-CHAIN (3R)-3-HYDROXYACYL-COA DEHYDRATASE"/>
    <property type="match status" value="1"/>
</dbReference>
<comment type="catalytic activity">
    <reaction evidence="13 14">
        <text>a very-long-chain (3R)-3-hydroxyacyl-CoA = a very-long-chain (2E)-enoyl-CoA + H2O</text>
        <dbReference type="Rhea" id="RHEA:45812"/>
        <dbReference type="ChEBI" id="CHEBI:15377"/>
        <dbReference type="ChEBI" id="CHEBI:83728"/>
        <dbReference type="ChEBI" id="CHEBI:85440"/>
        <dbReference type="EC" id="4.2.1.134"/>
    </reaction>
</comment>
<dbReference type="GO" id="GO:0030148">
    <property type="term" value="P:sphingolipid biosynthetic process"/>
    <property type="evidence" value="ECO:0007669"/>
    <property type="project" value="TreeGrafter"/>
</dbReference>
<keyword evidence="11 14" id="KW-0275">Fatty acid biosynthesis</keyword>
<keyword evidence="8 14" id="KW-1133">Transmembrane helix</keyword>
<evidence type="ECO:0000313" key="15">
    <source>
        <dbReference type="Proteomes" id="UP000046393"/>
    </source>
</evidence>
<evidence type="ECO:0000256" key="10">
    <source>
        <dbReference type="ARBA" id="ARBA00023136"/>
    </source>
</evidence>
<name>A0A0N5AIN9_9BILA</name>
<evidence type="ECO:0000256" key="13">
    <source>
        <dbReference type="ARBA" id="ARBA00036671"/>
    </source>
</evidence>
<keyword evidence="6 14" id="KW-0812">Transmembrane</keyword>
<dbReference type="PANTHER" id="PTHR11035:SF3">
    <property type="entry name" value="VERY-LONG-CHAIN (3R)-3-HYDROXYACYL-COA DEHYDRATASE"/>
    <property type="match status" value="1"/>
</dbReference>
<dbReference type="Pfam" id="PF04387">
    <property type="entry name" value="PTPLA"/>
    <property type="match status" value="1"/>
</dbReference>
<keyword evidence="10 14" id="KW-0472">Membrane</keyword>
<comment type="pathway">
    <text evidence="2 14">Lipid metabolism; fatty acid biosynthesis.</text>
</comment>
<dbReference type="GO" id="GO:0102158">
    <property type="term" value="F:very-long-chain (3R)-3-hydroxyacyl-CoA dehydratase activity"/>
    <property type="evidence" value="ECO:0007669"/>
    <property type="project" value="UniProtKB-EC"/>
</dbReference>
<keyword evidence="7 14" id="KW-0276">Fatty acid metabolism</keyword>
<dbReference type="GO" id="GO:0042761">
    <property type="term" value="P:very long-chain fatty acid biosynthetic process"/>
    <property type="evidence" value="ECO:0007669"/>
    <property type="project" value="TreeGrafter"/>
</dbReference>
<keyword evidence="12 14" id="KW-0456">Lyase</keyword>
<evidence type="ECO:0000256" key="9">
    <source>
        <dbReference type="ARBA" id="ARBA00023098"/>
    </source>
</evidence>
<evidence type="ECO:0000256" key="4">
    <source>
        <dbReference type="ARBA" id="ARBA00013122"/>
    </source>
</evidence>
<feature type="transmembrane region" description="Helical" evidence="14">
    <location>
        <begin position="162"/>
        <end position="185"/>
    </location>
</feature>
<evidence type="ECO:0000256" key="8">
    <source>
        <dbReference type="ARBA" id="ARBA00022989"/>
    </source>
</evidence>
<evidence type="ECO:0000256" key="5">
    <source>
        <dbReference type="ARBA" id="ARBA00022516"/>
    </source>
</evidence>
<evidence type="ECO:0000313" key="16">
    <source>
        <dbReference type="WBParaSite" id="SMUV_0000429101-mRNA-1"/>
    </source>
</evidence>
<comment type="subcellular location">
    <subcellularLocation>
        <location evidence="14">Endoplasmic reticulum membrane</location>
        <topology evidence="14">Multi-pass membrane protein</topology>
    </subcellularLocation>
    <subcellularLocation>
        <location evidence="1">Membrane</location>
        <topology evidence="1">Multi-pass membrane protein</topology>
    </subcellularLocation>
</comment>
<dbReference type="Proteomes" id="UP000046393">
    <property type="component" value="Unplaced"/>
</dbReference>
<comment type="caution">
    <text evidence="14">Lacks conserved residue(s) required for the propagation of feature annotation.</text>
</comment>
<keyword evidence="9 14" id="KW-0443">Lipid metabolism</keyword>
<feature type="transmembrane region" description="Helical" evidence="14">
    <location>
        <begin position="82"/>
        <end position="107"/>
    </location>
</feature>
<evidence type="ECO:0000256" key="12">
    <source>
        <dbReference type="ARBA" id="ARBA00023239"/>
    </source>
</evidence>
<evidence type="ECO:0000256" key="6">
    <source>
        <dbReference type="ARBA" id="ARBA00022692"/>
    </source>
</evidence>